<sequence>MTNDEPVEGKCNSTNTQDGGYCGQTAGMGTDHLGEGLCKHHGGNAGAPEGNDNAVGNSGGGAPEENTNAATHGLYVDTNATYQQILSDDEQQLVDDIFTDYLEEYEDRHGEATTGTEAELFRIAVSYGKHVHADNWAVDKPESLESGNATVDKETRIAESGEEYYKYKETVVAKGQSRLSKDRRAWLKDLGLLDDPQSQTADAIGSLKDAWKASAQGDSQ</sequence>
<evidence type="ECO:0000256" key="1">
    <source>
        <dbReference type="SAM" id="MobiDB-lite"/>
    </source>
</evidence>
<keyword evidence="3" id="KW-1185">Reference proteome</keyword>
<comment type="caution">
    <text evidence="2">The sequence shown here is derived from an EMBL/GenBank/DDBJ whole genome shotgun (WGS) entry which is preliminary data.</text>
</comment>
<protein>
    <submittedName>
        <fullName evidence="2">Uncharacterized protein</fullName>
    </submittedName>
</protein>
<name>A0ABD5RHZ9_9EURY</name>
<organism evidence="2 3">
    <name type="scientific">Halomarina salina</name>
    <dbReference type="NCBI Taxonomy" id="1872699"/>
    <lineage>
        <taxon>Archaea</taxon>
        <taxon>Methanobacteriati</taxon>
        <taxon>Methanobacteriota</taxon>
        <taxon>Stenosarchaea group</taxon>
        <taxon>Halobacteria</taxon>
        <taxon>Halobacteriales</taxon>
        <taxon>Natronomonadaceae</taxon>
        <taxon>Halomarina</taxon>
    </lineage>
</organism>
<dbReference type="Proteomes" id="UP001596099">
    <property type="component" value="Unassembled WGS sequence"/>
</dbReference>
<dbReference type="AlphaFoldDB" id="A0ABD5RHZ9"/>
<evidence type="ECO:0000313" key="3">
    <source>
        <dbReference type="Proteomes" id="UP001596099"/>
    </source>
</evidence>
<accession>A0ABD5RHZ9</accession>
<evidence type="ECO:0000313" key="2">
    <source>
        <dbReference type="EMBL" id="MFC5970085.1"/>
    </source>
</evidence>
<reference evidence="2 3" key="1">
    <citation type="journal article" date="2019" name="Int. J. Syst. Evol. Microbiol.">
        <title>The Global Catalogue of Microorganisms (GCM) 10K type strain sequencing project: providing services to taxonomists for standard genome sequencing and annotation.</title>
        <authorList>
            <consortium name="The Broad Institute Genomics Platform"/>
            <consortium name="The Broad Institute Genome Sequencing Center for Infectious Disease"/>
            <person name="Wu L."/>
            <person name="Ma J."/>
        </authorList>
    </citation>
    <scope>NUCLEOTIDE SEQUENCE [LARGE SCALE GENOMIC DNA]</scope>
    <source>
        <strain evidence="2 3">CGMCC 1.12543</strain>
    </source>
</reference>
<dbReference type="RefSeq" id="WP_247418738.1">
    <property type="nucleotide sequence ID" value="NZ_JALLGW010000002.1"/>
</dbReference>
<feature type="region of interest" description="Disordered" evidence="1">
    <location>
        <begin position="1"/>
        <end position="21"/>
    </location>
</feature>
<dbReference type="EMBL" id="JBHSQH010000001">
    <property type="protein sequence ID" value="MFC5970085.1"/>
    <property type="molecule type" value="Genomic_DNA"/>
</dbReference>
<gene>
    <name evidence="2" type="ORF">ACFPYI_01955</name>
</gene>
<feature type="region of interest" description="Disordered" evidence="1">
    <location>
        <begin position="39"/>
        <end position="68"/>
    </location>
</feature>
<proteinExistence type="predicted"/>